<dbReference type="Pfam" id="PF07331">
    <property type="entry name" value="TctB"/>
    <property type="match status" value="1"/>
</dbReference>
<keyword evidence="4" id="KW-1185">Reference proteome</keyword>
<keyword evidence="1" id="KW-0472">Membrane</keyword>
<keyword evidence="3" id="KW-0614">Plasmid</keyword>
<organism evidence="3 4">
    <name type="scientific">Salipiger abyssi</name>
    <dbReference type="NCBI Taxonomy" id="1250539"/>
    <lineage>
        <taxon>Bacteria</taxon>
        <taxon>Pseudomonadati</taxon>
        <taxon>Pseudomonadota</taxon>
        <taxon>Alphaproteobacteria</taxon>
        <taxon>Rhodobacterales</taxon>
        <taxon>Roseobacteraceae</taxon>
        <taxon>Salipiger</taxon>
    </lineage>
</organism>
<dbReference type="InterPro" id="IPR009936">
    <property type="entry name" value="DUF1468"/>
</dbReference>
<evidence type="ECO:0000313" key="4">
    <source>
        <dbReference type="Proteomes" id="UP000187059"/>
    </source>
</evidence>
<evidence type="ECO:0000259" key="2">
    <source>
        <dbReference type="Pfam" id="PF07331"/>
    </source>
</evidence>
<geneLocation type="plasmid" evidence="4">
    <name>ppaby1</name>
</geneLocation>
<dbReference type="KEGG" id="paby:Ga0080574_TMP477"/>
<feature type="transmembrane region" description="Helical" evidence="1">
    <location>
        <begin position="27"/>
        <end position="45"/>
    </location>
</feature>
<name>A0A1P8UN21_9RHOB</name>
<dbReference type="Proteomes" id="UP000187059">
    <property type="component" value="Plasmid pPABY1"/>
</dbReference>
<feature type="transmembrane region" description="Helical" evidence="1">
    <location>
        <begin position="116"/>
        <end position="139"/>
    </location>
</feature>
<keyword evidence="1" id="KW-0812">Transmembrane</keyword>
<protein>
    <submittedName>
        <fullName evidence="3">Tripartite tricarboxylate transporter TctB family protein</fullName>
    </submittedName>
</protein>
<feature type="transmembrane region" description="Helical" evidence="1">
    <location>
        <begin position="75"/>
        <end position="104"/>
    </location>
</feature>
<dbReference type="EMBL" id="CP015091">
    <property type="protein sequence ID" value="APZ50811.1"/>
    <property type="molecule type" value="Genomic_DNA"/>
</dbReference>
<proteinExistence type="predicted"/>
<keyword evidence="1" id="KW-1133">Transmembrane helix</keyword>
<gene>
    <name evidence="3" type="ORF">Ga0080574_TMP477</name>
</gene>
<evidence type="ECO:0000313" key="3">
    <source>
        <dbReference type="EMBL" id="APZ50811.1"/>
    </source>
</evidence>
<dbReference type="AlphaFoldDB" id="A0A1P8UN21"/>
<evidence type="ECO:0000256" key="1">
    <source>
        <dbReference type="SAM" id="Phobius"/>
    </source>
</evidence>
<feature type="domain" description="DUF1468" evidence="2">
    <location>
        <begin position="11"/>
        <end position="139"/>
    </location>
</feature>
<sequence length="142" mass="15238">MLTIGIGVTVTSVGYGIGSLRRMDTGYFPMLLGSCAILLGLAITVRHGLFPAPAEDAEPETIDWTERWHRLRPMLLVPLGIAAFAALLESAGLLIATFALVMISGLAAEKPNLKRLFVIALLTPVGAWAIFVLGFGLPFKLY</sequence>
<accession>A0A1P8UN21</accession>
<reference evidence="3 4" key="1">
    <citation type="submission" date="2016-04" db="EMBL/GenBank/DDBJ databases">
        <title>Deep-sea bacteria in the southern Pacific.</title>
        <authorList>
            <person name="Tang K."/>
        </authorList>
    </citation>
    <scope>NUCLEOTIDE SEQUENCE [LARGE SCALE GENOMIC DNA]</scope>
    <source>
        <strain evidence="3 4">JLT2014</strain>
        <plasmid evidence="4">ppaby1</plasmid>
    </source>
</reference>